<dbReference type="Pfam" id="PF04145">
    <property type="entry name" value="Ctr"/>
    <property type="match status" value="1"/>
</dbReference>
<organism evidence="5 6">
    <name type="scientific">Steinernema carpocapsae</name>
    <name type="common">Entomopathogenic nematode</name>
    <dbReference type="NCBI Taxonomy" id="34508"/>
    <lineage>
        <taxon>Eukaryota</taxon>
        <taxon>Metazoa</taxon>
        <taxon>Ecdysozoa</taxon>
        <taxon>Nematoda</taxon>
        <taxon>Chromadorea</taxon>
        <taxon>Rhabditida</taxon>
        <taxon>Tylenchina</taxon>
        <taxon>Panagrolaimomorpha</taxon>
        <taxon>Strongyloidoidea</taxon>
        <taxon>Steinernematidae</taxon>
        <taxon>Steinernema</taxon>
    </lineage>
</organism>
<accession>A0A4U5MJA4</accession>
<keyword evidence="6" id="KW-1185">Reference proteome</keyword>
<dbReference type="GO" id="GO:0016020">
    <property type="term" value="C:membrane"/>
    <property type="evidence" value="ECO:0007669"/>
    <property type="project" value="UniProtKB-SubCell"/>
</dbReference>
<evidence type="ECO:0000256" key="3">
    <source>
        <dbReference type="ARBA" id="ARBA00023136"/>
    </source>
</evidence>
<keyword evidence="4" id="KW-0186">Copper</keyword>
<protein>
    <recommendedName>
        <fullName evidence="4">Copper transport protein</fullName>
    </recommendedName>
</protein>
<evidence type="ECO:0000313" key="6">
    <source>
        <dbReference type="Proteomes" id="UP000298663"/>
    </source>
</evidence>
<keyword evidence="4" id="KW-0813">Transport</keyword>
<evidence type="ECO:0000256" key="4">
    <source>
        <dbReference type="RuleBase" id="RU367022"/>
    </source>
</evidence>
<comment type="subcellular location">
    <subcellularLocation>
        <location evidence="4">Membrane</location>
        <topology evidence="4">Multi-pass membrane protein</topology>
    </subcellularLocation>
</comment>
<evidence type="ECO:0000256" key="2">
    <source>
        <dbReference type="ARBA" id="ARBA00022989"/>
    </source>
</evidence>
<dbReference type="AlphaFoldDB" id="A0A4U5MJA4"/>
<dbReference type="Proteomes" id="UP000298663">
    <property type="component" value="Unassembled WGS sequence"/>
</dbReference>
<name>A0A4U5MJA4_STECR</name>
<keyword evidence="2 4" id="KW-1133">Transmembrane helix</keyword>
<comment type="caution">
    <text evidence="5">The sequence shown here is derived from an EMBL/GenBank/DDBJ whole genome shotgun (WGS) entry which is preliminary data.</text>
</comment>
<feature type="transmembrane region" description="Helical" evidence="4">
    <location>
        <begin position="51"/>
        <end position="82"/>
    </location>
</feature>
<evidence type="ECO:0000256" key="1">
    <source>
        <dbReference type="ARBA" id="ARBA00022692"/>
    </source>
</evidence>
<dbReference type="EMBL" id="AZBU02000007">
    <property type="protein sequence ID" value="TKR69470.1"/>
    <property type="molecule type" value="Genomic_DNA"/>
</dbReference>
<evidence type="ECO:0000313" key="5">
    <source>
        <dbReference type="EMBL" id="TKR69470.1"/>
    </source>
</evidence>
<sequence>MENRLRTHHMMSQAIVILFAFIKEFLRIYRINLGTESNSLLNLLLFGVQTFIGYCLMATFMILNVWLCLAVVLGEILANLVVSKVTKQKYEVF</sequence>
<proteinExistence type="inferred from homology"/>
<keyword evidence="4" id="KW-0187">Copper transport</keyword>
<dbReference type="OrthoDB" id="10569980at2759"/>
<gene>
    <name evidence="5" type="ORF">L596_021628</name>
</gene>
<dbReference type="GO" id="GO:0005375">
    <property type="term" value="F:copper ion transmembrane transporter activity"/>
    <property type="evidence" value="ECO:0007669"/>
    <property type="project" value="UniProtKB-UniRule"/>
</dbReference>
<keyword evidence="1 4" id="KW-0812">Transmembrane</keyword>
<keyword evidence="4" id="KW-0406">Ion transport</keyword>
<reference evidence="5 6" key="1">
    <citation type="journal article" date="2015" name="Genome Biol.">
        <title>Comparative genomics of Steinernema reveals deeply conserved gene regulatory networks.</title>
        <authorList>
            <person name="Dillman A.R."/>
            <person name="Macchietto M."/>
            <person name="Porter C.F."/>
            <person name="Rogers A."/>
            <person name="Williams B."/>
            <person name="Antoshechkin I."/>
            <person name="Lee M.M."/>
            <person name="Goodwin Z."/>
            <person name="Lu X."/>
            <person name="Lewis E.E."/>
            <person name="Goodrich-Blair H."/>
            <person name="Stock S.P."/>
            <person name="Adams B.J."/>
            <person name="Sternberg P.W."/>
            <person name="Mortazavi A."/>
        </authorList>
    </citation>
    <scope>NUCLEOTIDE SEQUENCE [LARGE SCALE GENOMIC DNA]</scope>
    <source>
        <strain evidence="5 6">ALL</strain>
    </source>
</reference>
<keyword evidence="3 4" id="KW-0472">Membrane</keyword>
<comment type="similarity">
    <text evidence="4">Belongs to the copper transporter (Ctr) (TC 1.A.56) family. SLC31A subfamily.</text>
</comment>
<dbReference type="InterPro" id="IPR007274">
    <property type="entry name" value="Cop_transporter"/>
</dbReference>
<reference evidence="5 6" key="2">
    <citation type="journal article" date="2019" name="G3 (Bethesda)">
        <title>Hybrid Assembly of the Genome of the Entomopathogenic Nematode Steinernema carpocapsae Identifies the X-Chromosome.</title>
        <authorList>
            <person name="Serra L."/>
            <person name="Macchietto M."/>
            <person name="Macias-Munoz A."/>
            <person name="McGill C.J."/>
            <person name="Rodriguez I.M."/>
            <person name="Rodriguez B."/>
            <person name="Murad R."/>
            <person name="Mortazavi A."/>
        </authorList>
    </citation>
    <scope>NUCLEOTIDE SEQUENCE [LARGE SCALE GENOMIC DNA]</scope>
    <source>
        <strain evidence="5 6">ALL</strain>
    </source>
</reference>